<proteinExistence type="predicted"/>
<dbReference type="SUPFAM" id="SSF48403">
    <property type="entry name" value="Ankyrin repeat"/>
    <property type="match status" value="1"/>
</dbReference>
<evidence type="ECO:0000313" key="1">
    <source>
        <dbReference type="EMBL" id="KAL2919114.1"/>
    </source>
</evidence>
<evidence type="ECO:0008006" key="3">
    <source>
        <dbReference type="Google" id="ProtNLM"/>
    </source>
</evidence>
<dbReference type="PANTHER" id="PTHR46586">
    <property type="entry name" value="ANKYRIN REPEAT-CONTAINING PROTEIN"/>
    <property type="match status" value="1"/>
</dbReference>
<dbReference type="EMBL" id="JADGIZ020000004">
    <property type="protein sequence ID" value="KAL2919114.1"/>
    <property type="molecule type" value="Genomic_DNA"/>
</dbReference>
<keyword evidence="2" id="KW-1185">Reference proteome</keyword>
<sequence>MRTQKVVPTDPDAVAALAAVLARIDALEQQRTAQHAVRLTADTDHLADAISALRLEPAAAAPPAAPAPYRRINGFRPSATNEWDRMPAEVQHMILDAAGLFTQFVNGLLLRAELNGLSEQQQLQVWQDAIDSNWKGNIDPLPPLDTRSAALHIHDRGVLQRLRGRLGDLECARICIRNGWTDMLDDAKPDTLADAASLEGSVPLLMELIDARQAAKPSIRHVRLAARGGHLDAVKFLHWRKPLRDWDTGVAYNAAASGSTELLAWLHKHHRECFDIATVVNAANHNHMHAVRWLLENTASQGSAMTLARAAENDNMEMLELLFARWPTVLESTGRRLVATDVRVVAWLHERGVLDCNKLVRHAADKGCIAALEWAETYLGVVVTEQDLEGAHHDRHTRLLEWAYARGTAFTQMSAAWAVKACNIDLMRWLLACDCGVEPMLVEATASGGPVALVEWWRVRHDVVFGQQELEIAVRACNVPVSRHLLEMDGADWDLHAVSAVASRALLAVSPRLRSSIDDAIKAAQARRAARVAVAAAVI</sequence>
<organism evidence="1 2">
    <name type="scientific">Polyrhizophydium stewartii</name>
    <dbReference type="NCBI Taxonomy" id="2732419"/>
    <lineage>
        <taxon>Eukaryota</taxon>
        <taxon>Fungi</taxon>
        <taxon>Fungi incertae sedis</taxon>
        <taxon>Chytridiomycota</taxon>
        <taxon>Chytridiomycota incertae sedis</taxon>
        <taxon>Chytridiomycetes</taxon>
        <taxon>Rhizophydiales</taxon>
        <taxon>Rhizophydiales incertae sedis</taxon>
        <taxon>Polyrhizophydium</taxon>
    </lineage>
</organism>
<accession>A0ABR4NI26</accession>
<comment type="caution">
    <text evidence="1">The sequence shown here is derived from an EMBL/GenBank/DDBJ whole genome shotgun (WGS) entry which is preliminary data.</text>
</comment>
<dbReference type="Proteomes" id="UP001527925">
    <property type="component" value="Unassembled WGS sequence"/>
</dbReference>
<protein>
    <recommendedName>
        <fullName evidence="3">Ankyrin repeat protein</fullName>
    </recommendedName>
</protein>
<dbReference type="Gene3D" id="1.25.40.20">
    <property type="entry name" value="Ankyrin repeat-containing domain"/>
    <property type="match status" value="1"/>
</dbReference>
<name>A0ABR4NI26_9FUNG</name>
<evidence type="ECO:0000313" key="2">
    <source>
        <dbReference type="Proteomes" id="UP001527925"/>
    </source>
</evidence>
<gene>
    <name evidence="1" type="ORF">HK105_201387</name>
</gene>
<dbReference type="InterPro" id="IPR036770">
    <property type="entry name" value="Ankyrin_rpt-contain_sf"/>
</dbReference>
<dbReference type="PANTHER" id="PTHR46586:SF3">
    <property type="entry name" value="ANKYRIN REPEAT-CONTAINING PROTEIN"/>
    <property type="match status" value="1"/>
</dbReference>
<dbReference type="InterPro" id="IPR052050">
    <property type="entry name" value="SecEffector_AnkRepeat"/>
</dbReference>
<reference evidence="1 2" key="1">
    <citation type="submission" date="2023-09" db="EMBL/GenBank/DDBJ databases">
        <title>Pangenome analysis of Batrachochytrium dendrobatidis and related Chytrids.</title>
        <authorList>
            <person name="Yacoub M.N."/>
            <person name="Stajich J.E."/>
            <person name="James T.Y."/>
        </authorList>
    </citation>
    <scope>NUCLEOTIDE SEQUENCE [LARGE SCALE GENOMIC DNA]</scope>
    <source>
        <strain evidence="1 2">JEL0888</strain>
    </source>
</reference>